<dbReference type="OrthoDB" id="9971669at2759"/>
<evidence type="ECO:0000259" key="16">
    <source>
        <dbReference type="Pfam" id="PF09298"/>
    </source>
</evidence>
<feature type="binding site" evidence="11">
    <location>
        <position position="114"/>
    </location>
    <ligand>
        <name>substrate</name>
    </ligand>
</feature>
<feature type="binding site" evidence="12">
    <location>
        <position position="254"/>
    </location>
    <ligand>
        <name>Mg(2+)</name>
        <dbReference type="ChEBI" id="CHEBI:18420"/>
    </ligand>
</feature>
<evidence type="ECO:0000256" key="5">
    <source>
        <dbReference type="ARBA" id="ARBA00022801"/>
    </source>
</evidence>
<dbReference type="VEuPathDB" id="FungiDB:ASPSYDRAFT_127564"/>
<dbReference type="SUPFAM" id="SSF56529">
    <property type="entry name" value="FAH"/>
    <property type="match status" value="1"/>
</dbReference>
<dbReference type="SUPFAM" id="SSF63433">
    <property type="entry name" value="Fumarylacetoacetate hydrolase, FAH, N-terminal domain"/>
    <property type="match status" value="1"/>
</dbReference>
<evidence type="ECO:0000259" key="15">
    <source>
        <dbReference type="Pfam" id="PF01557"/>
    </source>
</evidence>
<evidence type="ECO:0000313" key="17">
    <source>
        <dbReference type="EMBL" id="OJJ64195.1"/>
    </source>
</evidence>
<keyword evidence="8 13" id="KW-0828">Tyrosine catabolism</keyword>
<evidence type="ECO:0000256" key="3">
    <source>
        <dbReference type="ARBA" id="ARBA00012094"/>
    </source>
</evidence>
<accession>A0A1L9TXR9</accession>
<keyword evidence="4 12" id="KW-0479">Metal-binding</keyword>
<keyword evidence="6 12" id="KW-0106">Calcium</keyword>
<evidence type="ECO:0000256" key="12">
    <source>
        <dbReference type="PIRSR" id="PIRSR605959-3"/>
    </source>
</evidence>
<dbReference type="GeneID" id="63756552"/>
<dbReference type="STRING" id="1036612.A0A1L9TXR9"/>
<feature type="binding site" evidence="11">
    <location>
        <position position="349"/>
    </location>
    <ligand>
        <name>substrate</name>
    </ligand>
</feature>
<evidence type="ECO:0000256" key="10">
    <source>
        <dbReference type="PIRSR" id="PIRSR605959-1"/>
    </source>
</evidence>
<feature type="domain" description="Fumarylacetoacetase-like C-terminal" evidence="15">
    <location>
        <begin position="110"/>
        <end position="414"/>
    </location>
</feature>
<dbReference type="Gene3D" id="3.90.850.10">
    <property type="entry name" value="Fumarylacetoacetase-like, C-terminal domain"/>
    <property type="match status" value="1"/>
</dbReference>
<organism evidence="17 18">
    <name type="scientific">Aspergillus sydowii CBS 593.65</name>
    <dbReference type="NCBI Taxonomy" id="1036612"/>
    <lineage>
        <taxon>Eukaryota</taxon>
        <taxon>Fungi</taxon>
        <taxon>Dikarya</taxon>
        <taxon>Ascomycota</taxon>
        <taxon>Pezizomycotina</taxon>
        <taxon>Eurotiomycetes</taxon>
        <taxon>Eurotiomycetidae</taxon>
        <taxon>Eurotiales</taxon>
        <taxon>Aspergillaceae</taxon>
        <taxon>Aspergillus</taxon>
        <taxon>Aspergillus subgen. Nidulantes</taxon>
    </lineage>
</organism>
<comment type="pathway">
    <text evidence="1 13">Amino-acid degradation; L-phenylalanine degradation; acetoacetate and fumarate from L-phenylalanine: step 6/6.</text>
</comment>
<dbReference type="EC" id="3.7.1.2" evidence="3 13"/>
<dbReference type="RefSeq" id="XP_040708001.1">
    <property type="nucleotide sequence ID" value="XM_040840479.1"/>
</dbReference>
<comment type="cofactor">
    <cofactor evidence="13">
        <name>Mg(2+)</name>
        <dbReference type="ChEBI" id="CHEBI:18420"/>
    </cofactor>
    <cofactor evidence="13">
        <name>Ca(2+)</name>
        <dbReference type="ChEBI" id="CHEBI:29108"/>
    </cofactor>
</comment>
<feature type="binding site" evidence="12">
    <location>
        <position position="230"/>
    </location>
    <ligand>
        <name>Ca(2+)</name>
        <dbReference type="ChEBI" id="CHEBI:29108"/>
    </ligand>
</feature>
<dbReference type="Gene3D" id="2.30.30.230">
    <property type="entry name" value="Fumarylacetoacetase, N-terminal domain"/>
    <property type="match status" value="1"/>
</dbReference>
<evidence type="ECO:0000313" key="18">
    <source>
        <dbReference type="Proteomes" id="UP000184356"/>
    </source>
</evidence>
<sequence>MSTPFPIDNLPYGVISTTDSPTPRCATALDNNAIDLSAIEKDGHFKPVPGFETDIFSQPTLNAFAALPQSSHSQARALLTTLLSDADNRRKYAIPLEKVIHHFPMETKNFSDFYCSLEHTQNCSKIMNISTPSNWFIIPSVYNGRTSSLRISGTPIRRPNGVFAPPSPSPSLSTSTSSTNTSNKPTFQPSTHFDFELEIGLFLARPLAPGSILDIADAPGYIFGMVLLNDWSARDIQGFEMVPLGPFHGKGAGTTISPWIVTMEALGACTAASAKVQDPPPLRHLAWRGRREEETWDVELRARVIRNGKSYLVTETNLKELYWTPYQQLAHLASAGEGLSTGDIFGTGTVTSSRINANGENMGIACLLERHLPENKLASLAEGGIGFLEDGDEVVMEGWCVNRNTGRRIGFGECSGVVLPALNVYT</sequence>
<evidence type="ECO:0000256" key="2">
    <source>
        <dbReference type="ARBA" id="ARBA00010211"/>
    </source>
</evidence>
<feature type="active site" description="Proton acceptor" evidence="10">
    <location>
        <position position="119"/>
    </location>
</feature>
<dbReference type="GO" id="GO:0006559">
    <property type="term" value="P:L-phenylalanine catabolic process"/>
    <property type="evidence" value="ECO:0007669"/>
    <property type="project" value="UniProtKB-UniRule"/>
</dbReference>
<dbReference type="GO" id="GO:0006572">
    <property type="term" value="P:L-tyrosine catabolic process"/>
    <property type="evidence" value="ECO:0007669"/>
    <property type="project" value="UniProtKB-UniRule"/>
</dbReference>
<dbReference type="Pfam" id="PF01557">
    <property type="entry name" value="FAA_hydrolase"/>
    <property type="match status" value="1"/>
</dbReference>
<feature type="compositionally biased region" description="Low complexity" evidence="14">
    <location>
        <begin position="170"/>
        <end position="186"/>
    </location>
</feature>
<feature type="binding site" evidence="12">
    <location>
        <position position="250"/>
    </location>
    <ligand>
        <name>Mg(2+)</name>
        <dbReference type="ChEBI" id="CHEBI:18420"/>
    </ligand>
</feature>
<dbReference type="Pfam" id="PF09298">
    <property type="entry name" value="FAA_hydrolase_N"/>
    <property type="match status" value="1"/>
</dbReference>
<dbReference type="UniPathway" id="UPA00139">
    <property type="reaction ID" value="UER00341"/>
</dbReference>
<dbReference type="GO" id="GO:0046872">
    <property type="term" value="F:metal ion binding"/>
    <property type="evidence" value="ECO:0007669"/>
    <property type="project" value="UniProtKB-UniRule"/>
</dbReference>
<keyword evidence="7 12" id="KW-0460">Magnesium</keyword>
<reference evidence="18" key="1">
    <citation type="journal article" date="2017" name="Genome Biol.">
        <title>Comparative genomics reveals high biological diversity and specific adaptations in the industrially and medically important fungal genus Aspergillus.</title>
        <authorList>
            <person name="de Vries R.P."/>
            <person name="Riley R."/>
            <person name="Wiebenga A."/>
            <person name="Aguilar-Osorio G."/>
            <person name="Amillis S."/>
            <person name="Uchima C.A."/>
            <person name="Anderluh G."/>
            <person name="Asadollahi M."/>
            <person name="Askin M."/>
            <person name="Barry K."/>
            <person name="Battaglia E."/>
            <person name="Bayram O."/>
            <person name="Benocci T."/>
            <person name="Braus-Stromeyer S.A."/>
            <person name="Caldana C."/>
            <person name="Canovas D."/>
            <person name="Cerqueira G.C."/>
            <person name="Chen F."/>
            <person name="Chen W."/>
            <person name="Choi C."/>
            <person name="Clum A."/>
            <person name="Dos Santos R.A."/>
            <person name="Damasio A.R."/>
            <person name="Diallinas G."/>
            <person name="Emri T."/>
            <person name="Fekete E."/>
            <person name="Flipphi M."/>
            <person name="Freyberg S."/>
            <person name="Gallo A."/>
            <person name="Gournas C."/>
            <person name="Habgood R."/>
            <person name="Hainaut M."/>
            <person name="Harispe M.L."/>
            <person name="Henrissat B."/>
            <person name="Hilden K.S."/>
            <person name="Hope R."/>
            <person name="Hossain A."/>
            <person name="Karabika E."/>
            <person name="Karaffa L."/>
            <person name="Karanyi Z."/>
            <person name="Krasevec N."/>
            <person name="Kuo A."/>
            <person name="Kusch H."/>
            <person name="LaButti K."/>
            <person name="Lagendijk E.L."/>
            <person name="Lapidus A."/>
            <person name="Levasseur A."/>
            <person name="Lindquist E."/>
            <person name="Lipzen A."/>
            <person name="Logrieco A.F."/>
            <person name="MacCabe A."/>
            <person name="Maekelae M.R."/>
            <person name="Malavazi I."/>
            <person name="Melin P."/>
            <person name="Meyer V."/>
            <person name="Mielnichuk N."/>
            <person name="Miskei M."/>
            <person name="Molnar A.P."/>
            <person name="Mule G."/>
            <person name="Ngan C.Y."/>
            <person name="Orejas M."/>
            <person name="Orosz E."/>
            <person name="Ouedraogo J.P."/>
            <person name="Overkamp K.M."/>
            <person name="Park H.-S."/>
            <person name="Perrone G."/>
            <person name="Piumi F."/>
            <person name="Punt P.J."/>
            <person name="Ram A.F."/>
            <person name="Ramon A."/>
            <person name="Rauscher S."/>
            <person name="Record E."/>
            <person name="Riano-Pachon D.M."/>
            <person name="Robert V."/>
            <person name="Roehrig J."/>
            <person name="Ruller R."/>
            <person name="Salamov A."/>
            <person name="Salih N.S."/>
            <person name="Samson R.A."/>
            <person name="Sandor E."/>
            <person name="Sanguinetti M."/>
            <person name="Schuetze T."/>
            <person name="Sepcic K."/>
            <person name="Shelest E."/>
            <person name="Sherlock G."/>
            <person name="Sophianopoulou V."/>
            <person name="Squina F.M."/>
            <person name="Sun H."/>
            <person name="Susca A."/>
            <person name="Todd R.B."/>
            <person name="Tsang A."/>
            <person name="Unkles S.E."/>
            <person name="van de Wiele N."/>
            <person name="van Rossen-Uffink D."/>
            <person name="Oliveira J.V."/>
            <person name="Vesth T.C."/>
            <person name="Visser J."/>
            <person name="Yu J.-H."/>
            <person name="Zhou M."/>
            <person name="Andersen M.R."/>
            <person name="Archer D.B."/>
            <person name="Baker S.E."/>
            <person name="Benoit I."/>
            <person name="Brakhage A.A."/>
            <person name="Braus G.H."/>
            <person name="Fischer R."/>
            <person name="Frisvad J.C."/>
            <person name="Goldman G.H."/>
            <person name="Houbraken J."/>
            <person name="Oakley B."/>
            <person name="Pocsi I."/>
            <person name="Scazzocchio C."/>
            <person name="Seiboth B."/>
            <person name="vanKuyk P.A."/>
            <person name="Wortman J."/>
            <person name="Dyer P.S."/>
            <person name="Grigoriev I.V."/>
        </authorList>
    </citation>
    <scope>NUCLEOTIDE SEQUENCE [LARGE SCALE GENOMIC DNA]</scope>
    <source>
        <strain evidence="18">CBS 593.65</strain>
    </source>
</reference>
<evidence type="ECO:0000256" key="6">
    <source>
        <dbReference type="ARBA" id="ARBA00022837"/>
    </source>
</evidence>
<feature type="binding site" evidence="12">
    <location>
        <position position="230"/>
    </location>
    <ligand>
        <name>Mg(2+)</name>
        <dbReference type="ChEBI" id="CHEBI:18420"/>
    </ligand>
</feature>
<dbReference type="InterPro" id="IPR015377">
    <property type="entry name" value="Fumarylacetoacetase_N"/>
</dbReference>
<dbReference type="InterPro" id="IPR036663">
    <property type="entry name" value="Fumarylacetoacetase_C_sf"/>
</dbReference>
<dbReference type="GO" id="GO:1902000">
    <property type="term" value="P:homogentisate catabolic process"/>
    <property type="evidence" value="ECO:0007669"/>
    <property type="project" value="TreeGrafter"/>
</dbReference>
<proteinExistence type="inferred from homology"/>
<dbReference type="PANTHER" id="PTHR43069">
    <property type="entry name" value="FUMARYLACETOACETASE"/>
    <property type="match status" value="1"/>
</dbReference>
<evidence type="ECO:0000256" key="1">
    <source>
        <dbReference type="ARBA" id="ARBA00004782"/>
    </source>
</evidence>
<evidence type="ECO:0000256" key="14">
    <source>
        <dbReference type="SAM" id="MobiDB-lite"/>
    </source>
</evidence>
<keyword evidence="5 13" id="KW-0378">Hydrolase</keyword>
<evidence type="ECO:0000256" key="7">
    <source>
        <dbReference type="ARBA" id="ARBA00022842"/>
    </source>
</evidence>
<name>A0A1L9TXR9_9EURO</name>
<feature type="region of interest" description="Disordered" evidence="14">
    <location>
        <begin position="157"/>
        <end position="187"/>
    </location>
</feature>
<dbReference type="GO" id="GO:0004334">
    <property type="term" value="F:fumarylacetoacetase activity"/>
    <property type="evidence" value="ECO:0007669"/>
    <property type="project" value="UniProtKB-UniRule"/>
</dbReference>
<dbReference type="AlphaFoldDB" id="A0A1L9TXR9"/>
<protein>
    <recommendedName>
        <fullName evidence="3 13">Fumarylacetoacetase</fullName>
        <ecNumber evidence="3 13">3.7.1.2</ecNumber>
    </recommendedName>
    <alternativeName>
        <fullName evidence="13">Fumarylacetoacetate hydrolase</fullName>
    </alternativeName>
</protein>
<evidence type="ECO:0000256" key="11">
    <source>
        <dbReference type="PIRSR" id="PIRSR605959-2"/>
    </source>
</evidence>
<comment type="catalytic activity">
    <reaction evidence="13">
        <text>4-fumarylacetoacetate + H2O = acetoacetate + fumarate + H(+)</text>
        <dbReference type="Rhea" id="RHEA:10244"/>
        <dbReference type="ChEBI" id="CHEBI:13705"/>
        <dbReference type="ChEBI" id="CHEBI:15377"/>
        <dbReference type="ChEBI" id="CHEBI:15378"/>
        <dbReference type="ChEBI" id="CHEBI:18034"/>
        <dbReference type="ChEBI" id="CHEBI:29806"/>
        <dbReference type="EC" id="3.7.1.2"/>
    </reaction>
</comment>
<feature type="binding site" evidence="12">
    <location>
        <position position="196"/>
    </location>
    <ligand>
        <name>Ca(2+)</name>
        <dbReference type="ChEBI" id="CHEBI:29108"/>
    </ligand>
</feature>
<evidence type="ECO:0000256" key="13">
    <source>
        <dbReference type="RuleBase" id="RU366008"/>
    </source>
</evidence>
<gene>
    <name evidence="17" type="ORF">ASPSYDRAFT_127564</name>
</gene>
<feature type="binding site" evidence="12">
    <location>
        <position position="112"/>
    </location>
    <ligand>
        <name>Ca(2+)</name>
        <dbReference type="ChEBI" id="CHEBI:29108"/>
    </ligand>
</feature>
<feature type="binding site" evidence="12">
    <location>
        <position position="198"/>
    </location>
    <ligand>
        <name>Ca(2+)</name>
        <dbReference type="ChEBI" id="CHEBI:29108"/>
    </ligand>
</feature>
<evidence type="ECO:0000256" key="9">
    <source>
        <dbReference type="ARBA" id="ARBA00023232"/>
    </source>
</evidence>
<dbReference type="Proteomes" id="UP000184356">
    <property type="component" value="Unassembled WGS sequence"/>
</dbReference>
<comment type="similarity">
    <text evidence="2 13">Belongs to the FAH family.</text>
</comment>
<keyword evidence="9 13" id="KW-0585">Phenylalanine catabolism</keyword>
<dbReference type="PANTHER" id="PTHR43069:SF2">
    <property type="entry name" value="FUMARYLACETOACETASE"/>
    <property type="match status" value="1"/>
</dbReference>
<evidence type="ECO:0000256" key="8">
    <source>
        <dbReference type="ARBA" id="ARBA00022878"/>
    </source>
</evidence>
<feature type="binding site" evidence="11">
    <location>
        <position position="237"/>
    </location>
    <ligand>
        <name>substrate</name>
    </ligand>
</feature>
<feature type="domain" description="Fumarylacetoacetase N-terminal" evidence="16">
    <location>
        <begin position="9"/>
        <end position="104"/>
    </location>
</feature>
<dbReference type="InterPro" id="IPR036462">
    <property type="entry name" value="Fumarylacetoacetase_N_sf"/>
</dbReference>
<keyword evidence="18" id="KW-1185">Reference proteome</keyword>
<dbReference type="InterPro" id="IPR005959">
    <property type="entry name" value="Fumarylacetoacetase"/>
</dbReference>
<evidence type="ECO:0000256" key="4">
    <source>
        <dbReference type="ARBA" id="ARBA00022723"/>
    </source>
</evidence>
<dbReference type="InterPro" id="IPR011234">
    <property type="entry name" value="Fumarylacetoacetase-like_C"/>
</dbReference>
<dbReference type="EMBL" id="KV878582">
    <property type="protein sequence ID" value="OJJ64195.1"/>
    <property type="molecule type" value="Genomic_DNA"/>
</dbReference>